<organism evidence="9 10">
    <name type="scientific">Streptococcus danieliae</name>
    <dbReference type="NCBI Taxonomy" id="747656"/>
    <lineage>
        <taxon>Bacteria</taxon>
        <taxon>Bacillati</taxon>
        <taxon>Bacillota</taxon>
        <taxon>Bacilli</taxon>
        <taxon>Lactobacillales</taxon>
        <taxon>Streptococcaceae</taxon>
        <taxon>Streptococcus</taxon>
    </lineage>
</organism>
<dbReference type="Gene3D" id="3.40.190.10">
    <property type="entry name" value="Periplasmic binding protein-like II"/>
    <property type="match status" value="2"/>
</dbReference>
<gene>
    <name evidence="9" type="ORF">E5983_03670</name>
</gene>
<sequence>MKLKSVLKLVGLTSLAALVLAACTPASTAKEDANTIRVGLMAKSDTEEARWDKIEELLQDEGIKIEYTEFTDYSQPNKATENGEVDVNAFQHYNFLNNWNKENQGSLVPIADTYFTAFRLYSGTKGGSERYTDVKQIPDGGSIAIPNDPVNESRALYLLQSAGLLKLDVSGDTFAAIENIQENPKNLDIKELDASQTARSLESVDAAIVNNDFVQEAGIDFKKAIFVEVPDANAKQWYNFLAAKKDWEQSDKAEALKKLIKAYHTDEVKKVIEESSGGLDQPVW</sequence>
<dbReference type="PIRSF" id="PIRSF002854">
    <property type="entry name" value="MetQ"/>
    <property type="match status" value="1"/>
</dbReference>
<dbReference type="RefSeq" id="WP_160332561.1">
    <property type="nucleotide sequence ID" value="NZ_WSRS01000021.1"/>
</dbReference>
<dbReference type="GO" id="GO:0016020">
    <property type="term" value="C:membrane"/>
    <property type="evidence" value="ECO:0007669"/>
    <property type="project" value="UniProtKB-SubCell"/>
</dbReference>
<evidence type="ECO:0000256" key="1">
    <source>
        <dbReference type="ARBA" id="ARBA00004635"/>
    </source>
</evidence>
<dbReference type="AlphaFoldDB" id="A0A7X3KCM3"/>
<dbReference type="PROSITE" id="PS51257">
    <property type="entry name" value="PROKAR_LIPOPROTEIN"/>
    <property type="match status" value="1"/>
</dbReference>
<feature type="lipid moiety-binding region" description="S-diacylglycerol cysteine" evidence="7">
    <location>
        <position position="23"/>
    </location>
</feature>
<evidence type="ECO:0000256" key="4">
    <source>
        <dbReference type="ARBA" id="ARBA00023139"/>
    </source>
</evidence>
<feature type="signal peptide" evidence="8">
    <location>
        <begin position="1"/>
        <end position="29"/>
    </location>
</feature>
<dbReference type="Pfam" id="PF03180">
    <property type="entry name" value="Lipoprotein_9"/>
    <property type="match status" value="1"/>
</dbReference>
<keyword evidence="2 8" id="KW-0732">Signal</keyword>
<proteinExistence type="inferred from homology"/>
<dbReference type="OrthoDB" id="9812878at2"/>
<dbReference type="PANTHER" id="PTHR30429">
    <property type="entry name" value="D-METHIONINE-BINDING LIPOPROTEIN METQ"/>
    <property type="match status" value="1"/>
</dbReference>
<evidence type="ECO:0000256" key="8">
    <source>
        <dbReference type="SAM" id="SignalP"/>
    </source>
</evidence>
<comment type="caution">
    <text evidence="9">The sequence shown here is derived from an EMBL/GenBank/DDBJ whole genome shotgun (WGS) entry which is preliminary data.</text>
</comment>
<accession>A0A7X3KCM3</accession>
<keyword evidence="4" id="KW-0564">Palmitate</keyword>
<evidence type="ECO:0000256" key="5">
    <source>
        <dbReference type="ARBA" id="ARBA00023288"/>
    </source>
</evidence>
<evidence type="ECO:0000313" key="9">
    <source>
        <dbReference type="EMBL" id="MVX58748.1"/>
    </source>
</evidence>
<dbReference type="PANTHER" id="PTHR30429:SF0">
    <property type="entry name" value="METHIONINE-BINDING LIPOPROTEIN METQ"/>
    <property type="match status" value="1"/>
</dbReference>
<comment type="subcellular location">
    <subcellularLocation>
        <location evidence="1">Membrane</location>
        <topology evidence="1">Lipid-anchor</topology>
    </subcellularLocation>
</comment>
<dbReference type="SUPFAM" id="SSF53850">
    <property type="entry name" value="Periplasmic binding protein-like II"/>
    <property type="match status" value="1"/>
</dbReference>
<dbReference type="EMBL" id="WSRS01000021">
    <property type="protein sequence ID" value="MVX58748.1"/>
    <property type="molecule type" value="Genomic_DNA"/>
</dbReference>
<evidence type="ECO:0000313" key="10">
    <source>
        <dbReference type="Proteomes" id="UP000461595"/>
    </source>
</evidence>
<dbReference type="Proteomes" id="UP000461595">
    <property type="component" value="Unassembled WGS sequence"/>
</dbReference>
<comment type="similarity">
    <text evidence="6">Belongs to the nlpA lipoprotein family.</text>
</comment>
<feature type="chain" id="PRO_5038359244" description="Lipoprotein" evidence="8">
    <location>
        <begin position="30"/>
        <end position="284"/>
    </location>
</feature>
<evidence type="ECO:0000256" key="2">
    <source>
        <dbReference type="ARBA" id="ARBA00022729"/>
    </source>
</evidence>
<dbReference type="InterPro" id="IPR004872">
    <property type="entry name" value="Lipoprotein_NlpA"/>
</dbReference>
<evidence type="ECO:0000256" key="6">
    <source>
        <dbReference type="PIRNR" id="PIRNR002854"/>
    </source>
</evidence>
<protein>
    <recommendedName>
        <fullName evidence="6">Lipoprotein</fullName>
    </recommendedName>
</protein>
<keyword evidence="3" id="KW-0472">Membrane</keyword>
<evidence type="ECO:0000256" key="3">
    <source>
        <dbReference type="ARBA" id="ARBA00023136"/>
    </source>
</evidence>
<reference evidence="9 10" key="1">
    <citation type="submission" date="2019-12" db="EMBL/GenBank/DDBJ databases">
        <title>Microbes associate with the intestines of laboratory mice.</title>
        <authorList>
            <person name="Navarre W."/>
            <person name="Wong E."/>
        </authorList>
    </citation>
    <scope>NUCLEOTIDE SEQUENCE [LARGE SCALE GENOMIC DNA]</scope>
    <source>
        <strain evidence="9 10">NM51_B2-22</strain>
    </source>
</reference>
<keyword evidence="5 6" id="KW-0449">Lipoprotein</keyword>
<name>A0A7X3KCM3_9STRE</name>
<evidence type="ECO:0000256" key="7">
    <source>
        <dbReference type="PIRSR" id="PIRSR002854-1"/>
    </source>
</evidence>